<proteinExistence type="predicted"/>
<dbReference type="Pfam" id="PF06808">
    <property type="entry name" value="DctM"/>
    <property type="match status" value="1"/>
</dbReference>
<keyword evidence="1" id="KW-0812">Transmembrane</keyword>
<feature type="domain" description="TRAP C4-dicarboxylate transport system permease DctM subunit" evidence="2">
    <location>
        <begin position="110"/>
        <end position="549"/>
    </location>
</feature>
<feature type="transmembrane region" description="Helical" evidence="1">
    <location>
        <begin position="290"/>
        <end position="315"/>
    </location>
</feature>
<evidence type="ECO:0000313" key="4">
    <source>
        <dbReference type="Proteomes" id="UP001596109"/>
    </source>
</evidence>
<feature type="transmembrane region" description="Helical" evidence="1">
    <location>
        <begin position="65"/>
        <end position="85"/>
    </location>
</feature>
<feature type="transmembrane region" description="Helical" evidence="1">
    <location>
        <begin position="123"/>
        <end position="140"/>
    </location>
</feature>
<name>A0ABW0TK04_9BACL</name>
<dbReference type="InterPro" id="IPR010656">
    <property type="entry name" value="DctM"/>
</dbReference>
<accession>A0ABW0TK04</accession>
<dbReference type="RefSeq" id="WP_381434955.1">
    <property type="nucleotide sequence ID" value="NZ_JBHSNO010000006.1"/>
</dbReference>
<feature type="transmembrane region" description="Helical" evidence="1">
    <location>
        <begin position="169"/>
        <end position="191"/>
    </location>
</feature>
<feature type="transmembrane region" description="Helical" evidence="1">
    <location>
        <begin position="551"/>
        <end position="573"/>
    </location>
</feature>
<feature type="transmembrane region" description="Helical" evidence="1">
    <location>
        <begin position="257"/>
        <end position="284"/>
    </location>
</feature>
<feature type="transmembrane region" description="Helical" evidence="1">
    <location>
        <begin position="399"/>
        <end position="417"/>
    </location>
</feature>
<reference evidence="4" key="1">
    <citation type="journal article" date="2019" name="Int. J. Syst. Evol. Microbiol.">
        <title>The Global Catalogue of Microorganisms (GCM) 10K type strain sequencing project: providing services to taxonomists for standard genome sequencing and annotation.</title>
        <authorList>
            <consortium name="The Broad Institute Genomics Platform"/>
            <consortium name="The Broad Institute Genome Sequencing Center for Infectious Disease"/>
            <person name="Wu L."/>
            <person name="Ma J."/>
        </authorList>
    </citation>
    <scope>NUCLEOTIDE SEQUENCE [LARGE SCALE GENOMIC DNA]</scope>
    <source>
        <strain evidence="4">CGMCC 4.1434</strain>
    </source>
</reference>
<dbReference type="Proteomes" id="UP001596109">
    <property type="component" value="Unassembled WGS sequence"/>
</dbReference>
<feature type="transmembrane region" description="Helical" evidence="1">
    <location>
        <begin position="487"/>
        <end position="511"/>
    </location>
</feature>
<comment type="caution">
    <text evidence="3">The sequence shown here is derived from an EMBL/GenBank/DDBJ whole genome shotgun (WGS) entry which is preliminary data.</text>
</comment>
<keyword evidence="1" id="KW-0472">Membrane</keyword>
<feature type="transmembrane region" description="Helical" evidence="1">
    <location>
        <begin position="35"/>
        <end position="53"/>
    </location>
</feature>
<feature type="transmembrane region" description="Helical" evidence="1">
    <location>
        <begin position="361"/>
        <end position="378"/>
    </location>
</feature>
<organism evidence="3 4">
    <name type="scientific">Sporosarcina soli</name>
    <dbReference type="NCBI Taxonomy" id="334736"/>
    <lineage>
        <taxon>Bacteria</taxon>
        <taxon>Bacillati</taxon>
        <taxon>Bacillota</taxon>
        <taxon>Bacilli</taxon>
        <taxon>Bacillales</taxon>
        <taxon>Caryophanaceae</taxon>
        <taxon>Sporosarcina</taxon>
    </lineage>
</organism>
<evidence type="ECO:0000313" key="3">
    <source>
        <dbReference type="EMBL" id="MFC5589692.1"/>
    </source>
</evidence>
<gene>
    <name evidence="3" type="ORF">ACFPRA_12370</name>
</gene>
<feature type="transmembrane region" description="Helical" evidence="1">
    <location>
        <begin position="585"/>
        <end position="613"/>
    </location>
</feature>
<feature type="transmembrane region" description="Helical" evidence="1">
    <location>
        <begin position="459"/>
        <end position="481"/>
    </location>
</feature>
<feature type="transmembrane region" description="Helical" evidence="1">
    <location>
        <begin position="97"/>
        <end position="116"/>
    </location>
</feature>
<evidence type="ECO:0000256" key="1">
    <source>
        <dbReference type="SAM" id="Phobius"/>
    </source>
</evidence>
<protein>
    <submittedName>
        <fullName evidence="3">TRAP transporter permease</fullName>
    </submittedName>
</protein>
<evidence type="ECO:0000259" key="2">
    <source>
        <dbReference type="Pfam" id="PF06808"/>
    </source>
</evidence>
<sequence length="628" mass="66916">MRKWLTGIIAVLALVMAFFHLYSGGIQLLPATQQRAIHLGLAFALVFLIYPIFQKKDEDKKAEQKGISLFINITLAMLSLGVGLYMTVRYLELPLELSAPSSLTLTVGVLVILLTLEVARRMLGLALPIIAIVFLVYAFIGDKLPLMIQHSGYSFERIITQIGLTNQGIFGIPLGVSASYIVLFVIFGAMLERSGAGAMFMDLALALVGRFRGGPAKVSVVASALFGSISGSQVANVVTTGVLTIPLMKRGGYKKDFAGAVEAVASTGGMILPPVMGAVAFLMADFLQISYAQVALAAAIPAILYFVAIFIMVDLRAAKDGLKATEVENKVDLKQLLKTRGHLMLPLLLLVYLLMVMQMPATNAAFWSIVSVPIVCLIRKETWMSVRQILLALQEGIRLSLMVVAACSSAGIVIGVIDMTGMGLRFSSVLLDLAGGNLLLLCILTMVASIIMGMGLPPVASYLVLAILAAPAMVDMGVPALAAHLFIFYYGTLSAITPPVALASYAAAGIAQSSPMKVSLVSCRLALVAFIVPFMFVYGPALILVGSVSTIIFAAITALIGVYAIGVSLEGYFLTRVNIVNRMILFAGAILLINTAWLSSLIGFVLVAAILLYEWKLKVPAKQSIAVE</sequence>
<dbReference type="InterPro" id="IPR011853">
    <property type="entry name" value="TRAP_DctM-Dct_fused"/>
</dbReference>
<feature type="transmembrane region" description="Helical" evidence="1">
    <location>
        <begin position="7"/>
        <end position="29"/>
    </location>
</feature>
<dbReference type="PANTHER" id="PTHR43849">
    <property type="entry name" value="BLL3936 PROTEIN"/>
    <property type="match status" value="1"/>
</dbReference>
<keyword evidence="4" id="KW-1185">Reference proteome</keyword>
<dbReference type="NCBIfam" id="TIGR02123">
    <property type="entry name" value="TRAP_fused"/>
    <property type="match status" value="1"/>
</dbReference>
<dbReference type="EMBL" id="JBHSNO010000006">
    <property type="protein sequence ID" value="MFC5589692.1"/>
    <property type="molecule type" value="Genomic_DNA"/>
</dbReference>
<keyword evidence="1" id="KW-1133">Transmembrane helix</keyword>
<feature type="transmembrane region" description="Helical" evidence="1">
    <location>
        <begin position="523"/>
        <end position="545"/>
    </location>
</feature>
<dbReference type="PANTHER" id="PTHR43849:SF2">
    <property type="entry name" value="BLL3936 PROTEIN"/>
    <property type="match status" value="1"/>
</dbReference>
<feature type="transmembrane region" description="Helical" evidence="1">
    <location>
        <begin position="336"/>
        <end position="355"/>
    </location>
</feature>
<feature type="transmembrane region" description="Helical" evidence="1">
    <location>
        <begin position="429"/>
        <end position="452"/>
    </location>
</feature>